<dbReference type="Gene3D" id="3.30.1330.60">
    <property type="entry name" value="OmpA-like domain"/>
    <property type="match status" value="1"/>
</dbReference>
<gene>
    <name evidence="3" type="ORF">IAC54_07450</name>
</gene>
<reference evidence="3" key="1">
    <citation type="submission" date="2020-10" db="EMBL/GenBank/DDBJ databases">
        <authorList>
            <person name="Gilroy R."/>
        </authorList>
    </citation>
    <scope>NUCLEOTIDE SEQUENCE</scope>
    <source>
        <strain evidence="3">G3-4614</strain>
    </source>
</reference>
<dbReference type="Pfam" id="PF00691">
    <property type="entry name" value="OmpA"/>
    <property type="match status" value="1"/>
</dbReference>
<feature type="signal peptide" evidence="1">
    <location>
        <begin position="1"/>
        <end position="19"/>
    </location>
</feature>
<name>A0A9D9H8G0_9BACT</name>
<proteinExistence type="predicted"/>
<evidence type="ECO:0000313" key="4">
    <source>
        <dbReference type="Proteomes" id="UP000823636"/>
    </source>
</evidence>
<accession>A0A9D9H8G0</accession>
<protein>
    <submittedName>
        <fullName evidence="3">OmpA family protein</fullName>
    </submittedName>
</protein>
<dbReference type="InterPro" id="IPR006665">
    <property type="entry name" value="OmpA-like"/>
</dbReference>
<reference evidence="3" key="2">
    <citation type="journal article" date="2021" name="PeerJ">
        <title>Extensive microbial diversity within the chicken gut microbiome revealed by metagenomics and culture.</title>
        <authorList>
            <person name="Gilroy R."/>
            <person name="Ravi A."/>
            <person name="Getino M."/>
            <person name="Pursley I."/>
            <person name="Horton D.L."/>
            <person name="Alikhan N.F."/>
            <person name="Baker D."/>
            <person name="Gharbi K."/>
            <person name="Hall N."/>
            <person name="Watson M."/>
            <person name="Adriaenssens E.M."/>
            <person name="Foster-Nyarko E."/>
            <person name="Jarju S."/>
            <person name="Secka A."/>
            <person name="Antonio M."/>
            <person name="Oren A."/>
            <person name="Chaudhuri R.R."/>
            <person name="La Ragione R."/>
            <person name="Hildebrand F."/>
            <person name="Pallen M.J."/>
        </authorList>
    </citation>
    <scope>NUCLEOTIDE SEQUENCE</scope>
    <source>
        <strain evidence="3">G3-4614</strain>
    </source>
</reference>
<dbReference type="EMBL" id="JADIMW010000078">
    <property type="protein sequence ID" value="MBO8438713.1"/>
    <property type="molecule type" value="Genomic_DNA"/>
</dbReference>
<evidence type="ECO:0000313" key="3">
    <source>
        <dbReference type="EMBL" id="MBO8438713.1"/>
    </source>
</evidence>
<keyword evidence="1" id="KW-0732">Signal</keyword>
<dbReference type="CDD" id="cd07185">
    <property type="entry name" value="OmpA_C-like"/>
    <property type="match status" value="1"/>
</dbReference>
<dbReference type="Proteomes" id="UP000823636">
    <property type="component" value="Unassembled WGS sequence"/>
</dbReference>
<evidence type="ECO:0000259" key="2">
    <source>
        <dbReference type="Pfam" id="PF00691"/>
    </source>
</evidence>
<dbReference type="InterPro" id="IPR036737">
    <property type="entry name" value="OmpA-like_sf"/>
</dbReference>
<dbReference type="AlphaFoldDB" id="A0A9D9H8G0"/>
<dbReference type="SUPFAM" id="SSF103088">
    <property type="entry name" value="OmpA-like"/>
    <property type="match status" value="1"/>
</dbReference>
<organism evidence="3 4">
    <name type="scientific">Candidatus Caccoplasma merdipullorum</name>
    <dbReference type="NCBI Taxonomy" id="2840718"/>
    <lineage>
        <taxon>Bacteria</taxon>
        <taxon>Pseudomonadati</taxon>
        <taxon>Bacteroidota</taxon>
        <taxon>Bacteroidia</taxon>
        <taxon>Bacteroidales</taxon>
        <taxon>Bacteroidaceae</taxon>
        <taxon>Bacteroidaceae incertae sedis</taxon>
        <taxon>Candidatus Caccoplasma</taxon>
    </lineage>
</organism>
<sequence>MRKSFLFVFLALFAIGATAQEKFNEKKSYIVERAKNNWFMDFSVNGNVYLGQQDNLVKFKDRIAPGGAIYAGKWVTPWMGFKFGLDFTQYKGAAYNQSGNFIRGNIWDMSRLRYDLNNVYVQKYFAFNPNVDIFFSMMNLMGNIKPDRVYDIIIQVGGGFMVNSGNKVKPDYWHGDIGYGKHVYYAPTLNIGVIQKFRVSEACDINIDIKGGWVGNDFDGQMTTIDNGTQYRAGDFTASLGIGFTYNFKPRKCTQYRPWIIKDTAESAACYAKYKELQAAKAKVDNDNKALRDSIEYLKKNPTLVRDTVVVTKTELKDMPRTMLGYVEFANGSAKISASDKAKLVDIAEVIKASPNCQYEICGYADNSTGSKALNDRLRNQRADAAIKVLQDCGVSPNILKKATNDGKPGKGISPRAILINQYDCK</sequence>
<feature type="domain" description="OmpA-like" evidence="2">
    <location>
        <begin position="329"/>
        <end position="400"/>
    </location>
</feature>
<comment type="caution">
    <text evidence="3">The sequence shown here is derived from an EMBL/GenBank/DDBJ whole genome shotgun (WGS) entry which is preliminary data.</text>
</comment>
<evidence type="ECO:0000256" key="1">
    <source>
        <dbReference type="SAM" id="SignalP"/>
    </source>
</evidence>
<feature type="chain" id="PRO_5038484394" evidence="1">
    <location>
        <begin position="20"/>
        <end position="426"/>
    </location>
</feature>